<dbReference type="Gene3D" id="3.40.50.720">
    <property type="entry name" value="NAD(P)-binding Rossmann-like Domain"/>
    <property type="match status" value="1"/>
</dbReference>
<organism evidence="4 5">
    <name type="scientific">Isoptericola dokdonensis DS-3</name>
    <dbReference type="NCBI Taxonomy" id="1300344"/>
    <lineage>
        <taxon>Bacteria</taxon>
        <taxon>Bacillati</taxon>
        <taxon>Actinomycetota</taxon>
        <taxon>Actinomycetes</taxon>
        <taxon>Micrococcales</taxon>
        <taxon>Promicromonosporaceae</taxon>
        <taxon>Isoptericola</taxon>
    </lineage>
</organism>
<dbReference type="KEGG" id="ido:I598_1219"/>
<name>A0A161IKD8_9MICO</name>
<keyword evidence="4" id="KW-0560">Oxidoreductase</keyword>
<dbReference type="EC" id="1.17.1.4" evidence="4"/>
<dbReference type="RefSeq" id="WP_068202149.1">
    <property type="nucleotide sequence ID" value="NZ_CP014209.1"/>
</dbReference>
<protein>
    <submittedName>
        <fullName evidence="4">Putative xanthine dehydrogenase subunit A</fullName>
        <ecNumber evidence="4">1.17.1.4</ecNumber>
    </submittedName>
</protein>
<feature type="domain" description="XdhC Rossmann" evidence="3">
    <location>
        <begin position="188"/>
        <end position="333"/>
    </location>
</feature>
<dbReference type="OrthoDB" id="9815497at2"/>
<gene>
    <name evidence="4" type="primary">pucA</name>
    <name evidence="4" type="ORF">I598_1219</name>
</gene>
<evidence type="ECO:0000259" key="2">
    <source>
        <dbReference type="Pfam" id="PF02625"/>
    </source>
</evidence>
<evidence type="ECO:0000313" key="5">
    <source>
        <dbReference type="Proteomes" id="UP000076794"/>
    </source>
</evidence>
<dbReference type="Pfam" id="PF13478">
    <property type="entry name" value="XdhC_C"/>
    <property type="match status" value="1"/>
</dbReference>
<dbReference type="EMBL" id="CP014209">
    <property type="protein sequence ID" value="ANC30780.1"/>
    <property type="molecule type" value="Genomic_DNA"/>
</dbReference>
<dbReference type="PANTHER" id="PTHR30388:SF4">
    <property type="entry name" value="MOLYBDENUM COFACTOR INSERTION CHAPERONE PAOD"/>
    <property type="match status" value="1"/>
</dbReference>
<evidence type="ECO:0000256" key="1">
    <source>
        <dbReference type="SAM" id="MobiDB-lite"/>
    </source>
</evidence>
<dbReference type="GO" id="GO:0004854">
    <property type="term" value="F:xanthine dehydrogenase activity"/>
    <property type="evidence" value="ECO:0007669"/>
    <property type="project" value="UniProtKB-EC"/>
</dbReference>
<evidence type="ECO:0000313" key="4">
    <source>
        <dbReference type="EMBL" id="ANC30780.1"/>
    </source>
</evidence>
<proteinExistence type="predicted"/>
<feature type="region of interest" description="Disordered" evidence="1">
    <location>
        <begin position="340"/>
        <end position="375"/>
    </location>
</feature>
<accession>A0A161IKD8</accession>
<reference evidence="4 5" key="1">
    <citation type="submission" date="2016-01" db="EMBL/GenBank/DDBJ databases">
        <title>Complete genome sequence of a soil Actinobacterium, Isoptericola dokdonensis DS-3.</title>
        <authorList>
            <person name="Kwon S.-K."/>
            <person name="Kim J.F."/>
        </authorList>
    </citation>
    <scope>NUCLEOTIDE SEQUENCE [LARGE SCALE GENOMIC DNA]</scope>
    <source>
        <strain evidence="4 5">DS-3</strain>
    </source>
</reference>
<dbReference type="STRING" id="1300344.I598_1219"/>
<feature type="compositionally biased region" description="Polar residues" evidence="1">
    <location>
        <begin position="364"/>
        <end position="375"/>
    </location>
</feature>
<dbReference type="InterPro" id="IPR027051">
    <property type="entry name" value="XdhC_Rossmann_dom"/>
</dbReference>
<dbReference type="Proteomes" id="UP000076794">
    <property type="component" value="Chromosome"/>
</dbReference>
<dbReference type="PANTHER" id="PTHR30388">
    <property type="entry name" value="ALDEHYDE OXIDOREDUCTASE MOLYBDENUM COFACTOR ASSEMBLY PROTEIN"/>
    <property type="match status" value="1"/>
</dbReference>
<sequence length="375" mass="37910">MLKSALDLLPLVRSGTPVAAVTITRVSSSAPHGVGAAMAVTGDGAVVGSISGGCVEGEAVVLGRLAAVTGEARTARFGFDDATAHAAGLACGGQVEVVAHRIEPDDARTVRALEAAAADRAAALGIVVSGPDLGRVVDVDALRAGASLPGELSAALESSFVDRESVLLPGALDGADLLVLQHAPRARLILLGAGEHAAALCRVGAAAGFAVTVCDPWETLVTAERFPAADRLVTAMPAEYLASLAADDTDARTAVCVLTHDERLDVPAIRAALALPVGFVGALGARRTTAHRADLLRAAGVDDVDLARLHSPLGLDLGGTTPEETALSVLAEIIASRRGGSGMPLRETTGRIHRDPARPDAPACTTSTTTEGARS</sequence>
<evidence type="ECO:0000259" key="3">
    <source>
        <dbReference type="Pfam" id="PF13478"/>
    </source>
</evidence>
<feature type="domain" description="XdhC- CoxI" evidence="2">
    <location>
        <begin position="12"/>
        <end position="78"/>
    </location>
</feature>
<dbReference type="PATRIC" id="fig|1300344.3.peg.1220"/>
<feature type="compositionally biased region" description="Basic and acidic residues" evidence="1">
    <location>
        <begin position="348"/>
        <end position="358"/>
    </location>
</feature>
<dbReference type="InterPro" id="IPR003777">
    <property type="entry name" value="XdhC_CoxI"/>
</dbReference>
<dbReference type="InterPro" id="IPR052698">
    <property type="entry name" value="MoCofactor_Util/Proc"/>
</dbReference>
<dbReference type="Pfam" id="PF02625">
    <property type="entry name" value="XdhC_CoxI"/>
    <property type="match status" value="1"/>
</dbReference>
<dbReference type="AlphaFoldDB" id="A0A161IKD8"/>
<keyword evidence="5" id="KW-1185">Reference proteome</keyword>